<gene>
    <name evidence="2" type="ORF">DID88_001365</name>
</gene>
<accession>A0A395J3P7</accession>
<reference evidence="2 3" key="1">
    <citation type="submission" date="2018-06" db="EMBL/GenBank/DDBJ databases">
        <title>Genome Sequence of the Brown Rot Fungal Pathogen Monilinia fructigena.</title>
        <authorList>
            <person name="Landi L."/>
            <person name="De Miccolis Angelini R.M."/>
            <person name="Pollastro S."/>
            <person name="Abate D."/>
            <person name="Faretra F."/>
            <person name="Romanazzi G."/>
        </authorList>
    </citation>
    <scope>NUCLEOTIDE SEQUENCE [LARGE SCALE GENOMIC DNA]</scope>
    <source>
        <strain evidence="2 3">Mfrg269</strain>
    </source>
</reference>
<dbReference type="Proteomes" id="UP000249056">
    <property type="component" value="Unassembled WGS sequence"/>
</dbReference>
<dbReference type="AlphaFoldDB" id="A0A395J3P7"/>
<feature type="region of interest" description="Disordered" evidence="1">
    <location>
        <begin position="171"/>
        <end position="348"/>
    </location>
</feature>
<evidence type="ECO:0000313" key="3">
    <source>
        <dbReference type="Proteomes" id="UP000249056"/>
    </source>
</evidence>
<dbReference type="OrthoDB" id="37886at2759"/>
<dbReference type="EMBL" id="QKRW01000011">
    <property type="protein sequence ID" value="RAL65259.1"/>
    <property type="molecule type" value="Genomic_DNA"/>
</dbReference>
<evidence type="ECO:0000313" key="2">
    <source>
        <dbReference type="EMBL" id="RAL65259.1"/>
    </source>
</evidence>
<organism evidence="2 3">
    <name type="scientific">Monilinia fructigena</name>
    <dbReference type="NCBI Taxonomy" id="38457"/>
    <lineage>
        <taxon>Eukaryota</taxon>
        <taxon>Fungi</taxon>
        <taxon>Dikarya</taxon>
        <taxon>Ascomycota</taxon>
        <taxon>Pezizomycotina</taxon>
        <taxon>Leotiomycetes</taxon>
        <taxon>Helotiales</taxon>
        <taxon>Sclerotiniaceae</taxon>
        <taxon>Monilinia</taxon>
    </lineage>
</organism>
<protein>
    <submittedName>
        <fullName evidence="2">Uncharacterized protein</fullName>
    </submittedName>
</protein>
<feature type="compositionally biased region" description="Polar residues" evidence="1">
    <location>
        <begin position="306"/>
        <end position="321"/>
    </location>
</feature>
<comment type="caution">
    <text evidence="2">The sequence shown here is derived from an EMBL/GenBank/DDBJ whole genome shotgun (WGS) entry which is preliminary data.</text>
</comment>
<proteinExistence type="predicted"/>
<feature type="compositionally biased region" description="Basic and acidic residues" evidence="1">
    <location>
        <begin position="296"/>
        <end position="305"/>
    </location>
</feature>
<keyword evidence="3" id="KW-1185">Reference proteome</keyword>
<name>A0A395J3P7_9HELO</name>
<sequence length="348" mass="39179">MAEQQRINALQKAQVETQQHSIADLRCPTCTYKFDTVRGYNFHRSKNICTKAQPPGLKFYCSNYKAAIPADWPADKREARLISLKNGNASRKSQIRKSFGVTLRMRDKDKEAKKRREIFSTNTHSPGDDRFENSYHSIPPISGYPVSTEQLDQRQHPNHIRMEMVDARPITGFSPINAQPQHQSHPQAQQGHQMTQYSVPPGTQGFLPSFPPLRSHSRPGQHISPYDNGPAPEQDYREEDYANKRMKRNSNAGMTREEERSRRFAPSDSTTPMHARGRSVSGSQVRGGVAGQDAFRTVRDGDRRPNSSGSNGVHSQENSARQVKRVPTKGVAAELGGAEWEGFRQRSG</sequence>
<feature type="compositionally biased region" description="Low complexity" evidence="1">
    <location>
        <begin position="178"/>
        <end position="193"/>
    </location>
</feature>
<evidence type="ECO:0000256" key="1">
    <source>
        <dbReference type="SAM" id="MobiDB-lite"/>
    </source>
</evidence>
<feature type="compositionally biased region" description="Low complexity" evidence="1">
    <location>
        <begin position="278"/>
        <end position="287"/>
    </location>
</feature>